<name>A0A023D138_ACIMT</name>
<dbReference type="Pfam" id="PF02641">
    <property type="entry name" value="DUF190"/>
    <property type="match status" value="1"/>
</dbReference>
<comment type="caution">
    <text evidence="2">The sequence shown here is derived from an EMBL/GenBank/DDBJ whole genome shotgun (WGS) entry which is preliminary data.</text>
</comment>
<gene>
    <name evidence="2" type="ORF">Amme_009_005</name>
</gene>
<evidence type="ECO:0000313" key="3">
    <source>
        <dbReference type="Proteomes" id="UP000019760"/>
    </source>
</evidence>
<reference evidence="2 3" key="2">
    <citation type="journal article" date="2014" name="FEMS Microbiol. Lett.">
        <title>Draft genomic DNA sequence of the facultatively methylotrophic bacterium Acidomonas methanolica type strain MB58.</title>
        <authorList>
            <person name="Higashiura N."/>
            <person name="Hadano H."/>
            <person name="Hirakawa H."/>
            <person name="Matsutani M."/>
            <person name="Takabe S."/>
            <person name="Matsushita K."/>
            <person name="Azuma Y."/>
        </authorList>
    </citation>
    <scope>NUCLEOTIDE SEQUENCE [LARGE SCALE GENOMIC DNA]</scope>
    <source>
        <strain evidence="2 3">MB58</strain>
    </source>
</reference>
<keyword evidence="3" id="KW-1185">Reference proteome</keyword>
<evidence type="ECO:0000313" key="2">
    <source>
        <dbReference type="EMBL" id="GAJ27868.1"/>
    </source>
</evidence>
<protein>
    <submittedName>
        <fullName evidence="2">Uncharacterized protein</fullName>
    </submittedName>
</protein>
<dbReference type="SUPFAM" id="SSF54913">
    <property type="entry name" value="GlnB-like"/>
    <property type="match status" value="1"/>
</dbReference>
<dbReference type="Gene3D" id="3.30.70.120">
    <property type="match status" value="1"/>
</dbReference>
<dbReference type="Proteomes" id="UP000019760">
    <property type="component" value="Unassembled WGS sequence"/>
</dbReference>
<dbReference type="EMBL" id="BAND01000009">
    <property type="protein sequence ID" value="GAJ27868.1"/>
    <property type="molecule type" value="Genomic_DNA"/>
</dbReference>
<dbReference type="InterPro" id="IPR011322">
    <property type="entry name" value="N-reg_PII-like_a/b"/>
</dbReference>
<reference evidence="3" key="1">
    <citation type="journal article" date="2014" name="FEMS Microbiol. Lett.">
        <title>Draft Genomic DNA Sequence of the Facultatively Methylotrophic Bacterium Acidomonas methanolica type strain MB58.</title>
        <authorList>
            <person name="Higashiura N."/>
            <person name="Hadano H."/>
            <person name="Hirakawa H."/>
            <person name="Matsutani M."/>
            <person name="Takabe S."/>
            <person name="Matsushita K."/>
            <person name="Azuma Y."/>
        </authorList>
    </citation>
    <scope>NUCLEOTIDE SEQUENCE [LARGE SCALE GENOMIC DNA]</scope>
    <source>
        <strain evidence="3">MB58</strain>
    </source>
</reference>
<dbReference type="InterPro" id="IPR003793">
    <property type="entry name" value="UPF0166"/>
</dbReference>
<proteinExistence type="inferred from homology"/>
<dbReference type="InterPro" id="IPR015867">
    <property type="entry name" value="N-reg_PII/ATP_PRibTrfase_C"/>
</dbReference>
<dbReference type="OrthoDB" id="7559118at2"/>
<comment type="similarity">
    <text evidence="1">Belongs to the UPF0166 family.</text>
</comment>
<evidence type="ECO:0000256" key="1">
    <source>
        <dbReference type="ARBA" id="ARBA00010554"/>
    </source>
</evidence>
<organism evidence="2 3">
    <name type="scientific">Acidomonas methanolica NBRC 104435</name>
    <dbReference type="NCBI Taxonomy" id="1231351"/>
    <lineage>
        <taxon>Bacteria</taxon>
        <taxon>Pseudomonadati</taxon>
        <taxon>Pseudomonadota</taxon>
        <taxon>Alphaproteobacteria</taxon>
        <taxon>Acetobacterales</taxon>
        <taxon>Acetobacteraceae</taxon>
        <taxon>Acidomonas</taxon>
    </lineage>
</organism>
<sequence>MTETKTLIAHHAGMIRIFMTRGTRAAIKGRGKIASLFRSRPLYQELIHAARQAGFKSSNAHFAHYSLGKDQRIETTLGEIPNHLLSVYVDIIGDHDRLRDFCQTHASMLSDASIYYKPLEYWTFSPELHTNSLENACDP</sequence>
<accession>A0A023D138</accession>
<dbReference type="AlphaFoldDB" id="A0A023D138"/>
<dbReference type="RefSeq" id="WP_042055814.1">
    <property type="nucleotide sequence ID" value="NZ_BAND01000009.1"/>
</dbReference>